<proteinExistence type="predicted"/>
<keyword evidence="5" id="KW-0547">Nucleotide-binding</keyword>
<dbReference type="Pfam" id="PF01761">
    <property type="entry name" value="DHQ_synthase"/>
    <property type="match status" value="1"/>
</dbReference>
<dbReference type="GO" id="GO:0003856">
    <property type="term" value="F:3-dehydroquinate synthase activity"/>
    <property type="evidence" value="ECO:0007669"/>
    <property type="project" value="UniProtKB-UniRule"/>
</dbReference>
<keyword evidence="8" id="KW-0456">Lyase</keyword>
<evidence type="ECO:0000256" key="3">
    <source>
        <dbReference type="ARBA" id="ARBA00001947"/>
    </source>
</evidence>
<keyword evidence="14" id="KW-1185">Reference proteome</keyword>
<evidence type="ECO:0000256" key="9">
    <source>
        <dbReference type="ARBA" id="ARBA00023285"/>
    </source>
</evidence>
<dbReference type="GO" id="GO:0009073">
    <property type="term" value="P:aromatic amino acid family biosynthetic process"/>
    <property type="evidence" value="ECO:0007669"/>
    <property type="project" value="InterPro"/>
</dbReference>
<evidence type="ECO:0000256" key="10">
    <source>
        <dbReference type="NCBIfam" id="TIGR01357"/>
    </source>
</evidence>
<keyword evidence="9" id="KW-0170">Cobalt</keyword>
<comment type="caution">
    <text evidence="13">The sequence shown here is derived from an EMBL/GenBank/DDBJ whole genome shotgun (WGS) entry which is preliminary data.</text>
</comment>
<dbReference type="GO" id="GO:0046872">
    <property type="term" value="F:metal ion binding"/>
    <property type="evidence" value="ECO:0007669"/>
    <property type="project" value="UniProtKB-KW"/>
</dbReference>
<evidence type="ECO:0000259" key="12">
    <source>
        <dbReference type="Pfam" id="PF24621"/>
    </source>
</evidence>
<evidence type="ECO:0000256" key="7">
    <source>
        <dbReference type="ARBA" id="ARBA00023027"/>
    </source>
</evidence>
<evidence type="ECO:0000256" key="8">
    <source>
        <dbReference type="ARBA" id="ARBA00023239"/>
    </source>
</evidence>
<evidence type="ECO:0000259" key="11">
    <source>
        <dbReference type="Pfam" id="PF01761"/>
    </source>
</evidence>
<feature type="domain" description="3-dehydroquinate synthase C-terminal" evidence="12">
    <location>
        <begin position="199"/>
        <end position="340"/>
    </location>
</feature>
<protein>
    <recommendedName>
        <fullName evidence="10">3-dehydroquinate synthase</fullName>
        <ecNumber evidence="10">4.2.3.4</ecNumber>
    </recommendedName>
</protein>
<accession>A0A543C022</accession>
<dbReference type="NCBIfam" id="TIGR01357">
    <property type="entry name" value="aroB"/>
    <property type="match status" value="1"/>
</dbReference>
<evidence type="ECO:0000256" key="6">
    <source>
        <dbReference type="ARBA" id="ARBA00022833"/>
    </source>
</evidence>
<dbReference type="InterPro" id="IPR016037">
    <property type="entry name" value="DHQ_synth_AroB"/>
</dbReference>
<feature type="domain" description="3-dehydroquinate synthase N-terminal" evidence="11">
    <location>
        <begin position="85"/>
        <end position="197"/>
    </location>
</feature>
<dbReference type="SUPFAM" id="SSF56796">
    <property type="entry name" value="Dehydroquinate synthase-like"/>
    <property type="match status" value="1"/>
</dbReference>
<reference evidence="13 14" key="1">
    <citation type="submission" date="2019-06" db="EMBL/GenBank/DDBJ databases">
        <title>Sequencing the genomes of 1000 actinobacteria strains.</title>
        <authorList>
            <person name="Klenk H.-P."/>
        </authorList>
    </citation>
    <scope>NUCLEOTIDE SEQUENCE [LARGE SCALE GENOMIC DNA]</scope>
    <source>
        <strain evidence="13 14">DSM 102200</strain>
    </source>
</reference>
<comment type="cofactor">
    <cofactor evidence="2">
        <name>Co(2+)</name>
        <dbReference type="ChEBI" id="CHEBI:48828"/>
    </cofactor>
</comment>
<dbReference type="GO" id="GO:0005737">
    <property type="term" value="C:cytoplasm"/>
    <property type="evidence" value="ECO:0007669"/>
    <property type="project" value="InterPro"/>
</dbReference>
<dbReference type="CDD" id="cd08195">
    <property type="entry name" value="DHQS"/>
    <property type="match status" value="1"/>
</dbReference>
<dbReference type="Gene3D" id="1.20.1090.10">
    <property type="entry name" value="Dehydroquinate synthase-like - alpha domain"/>
    <property type="match status" value="1"/>
</dbReference>
<dbReference type="PIRSF" id="PIRSF001455">
    <property type="entry name" value="DHQ_synth"/>
    <property type="match status" value="1"/>
</dbReference>
<dbReference type="InterPro" id="IPR030960">
    <property type="entry name" value="DHQS/DOIS_N"/>
</dbReference>
<dbReference type="RefSeq" id="WP_141962447.1">
    <property type="nucleotide sequence ID" value="NZ_VFOZ01000002.1"/>
</dbReference>
<dbReference type="Pfam" id="PF24621">
    <property type="entry name" value="DHQS_C"/>
    <property type="match status" value="1"/>
</dbReference>
<dbReference type="GO" id="GO:0000166">
    <property type="term" value="F:nucleotide binding"/>
    <property type="evidence" value="ECO:0007669"/>
    <property type="project" value="UniProtKB-KW"/>
</dbReference>
<evidence type="ECO:0000256" key="5">
    <source>
        <dbReference type="ARBA" id="ARBA00022741"/>
    </source>
</evidence>
<dbReference type="PANTHER" id="PTHR43622">
    <property type="entry name" value="3-DEHYDROQUINATE SYNTHASE"/>
    <property type="match status" value="1"/>
</dbReference>
<evidence type="ECO:0000313" key="14">
    <source>
        <dbReference type="Proteomes" id="UP000316096"/>
    </source>
</evidence>
<sequence length="390" mass="41909">MAEESYVVRDRIPLSVTSSAIEVSLERQDTYRIHVVPDMSAATEVLLAELDGRCAAVITERTVAGLPAYGITETLRERGLLLGSMVVDAGEQSKSMDTAYRLIDWLAQLGLARRDVIVALGGGMIMDTVGWVASAFMRGVPYVNVPTTLLAQVDAGIGGKVAVDHNAAKNLVGAFYQPRAVISCLEFLQTLDVRQARAGLAEALKKAIIASPELFEYIEQHTDELVHCHSSAVGPLVRAASAIKTELVGRDPYEVDLRRPLNFGHTVGHAVETTTGYGPVLHGEAVAVGMAIAVDISRARGLLDPGLARRIVRLITDLGLPVRLDRLRSVPAVDDVLAAMSKIREIRDGSLRFVLPVELGTTLIADDVTEDEVRAALLRNVADDVPVGGR</sequence>
<evidence type="ECO:0000256" key="4">
    <source>
        <dbReference type="ARBA" id="ARBA00022723"/>
    </source>
</evidence>
<dbReference type="Gene3D" id="3.40.50.1970">
    <property type="match status" value="1"/>
</dbReference>
<dbReference type="OrthoDB" id="9806583at2"/>
<dbReference type="InterPro" id="IPR030963">
    <property type="entry name" value="DHQ_synth_fam"/>
</dbReference>
<dbReference type="GO" id="GO:0009423">
    <property type="term" value="P:chorismate biosynthetic process"/>
    <property type="evidence" value="ECO:0007669"/>
    <property type="project" value="UniProtKB-UniRule"/>
</dbReference>
<comment type="cofactor">
    <cofactor evidence="3">
        <name>Zn(2+)</name>
        <dbReference type="ChEBI" id="CHEBI:29105"/>
    </cofactor>
</comment>
<organism evidence="13 14">
    <name type="scientific">Actinoallomurus bryophytorum</name>
    <dbReference type="NCBI Taxonomy" id="1490222"/>
    <lineage>
        <taxon>Bacteria</taxon>
        <taxon>Bacillati</taxon>
        <taxon>Actinomycetota</taxon>
        <taxon>Actinomycetes</taxon>
        <taxon>Streptosporangiales</taxon>
        <taxon>Thermomonosporaceae</taxon>
        <taxon>Actinoallomurus</taxon>
    </lineage>
</organism>
<evidence type="ECO:0000256" key="1">
    <source>
        <dbReference type="ARBA" id="ARBA00001911"/>
    </source>
</evidence>
<evidence type="ECO:0000313" key="13">
    <source>
        <dbReference type="EMBL" id="TQL90408.1"/>
    </source>
</evidence>
<keyword evidence="4" id="KW-0479">Metal-binding</keyword>
<name>A0A543C022_9ACTN</name>
<comment type="cofactor">
    <cofactor evidence="1">
        <name>NAD(+)</name>
        <dbReference type="ChEBI" id="CHEBI:57540"/>
    </cofactor>
</comment>
<dbReference type="InterPro" id="IPR056179">
    <property type="entry name" value="DHQS_C"/>
</dbReference>
<keyword evidence="6" id="KW-0862">Zinc</keyword>
<dbReference type="EC" id="4.2.3.4" evidence="10"/>
<dbReference type="EMBL" id="VFOZ01000002">
    <property type="protein sequence ID" value="TQL90408.1"/>
    <property type="molecule type" value="Genomic_DNA"/>
</dbReference>
<gene>
    <name evidence="13" type="ORF">FB559_7712</name>
</gene>
<dbReference type="Proteomes" id="UP000316096">
    <property type="component" value="Unassembled WGS sequence"/>
</dbReference>
<keyword evidence="7" id="KW-0520">NAD</keyword>
<evidence type="ECO:0000256" key="2">
    <source>
        <dbReference type="ARBA" id="ARBA00001941"/>
    </source>
</evidence>
<dbReference type="AlphaFoldDB" id="A0A543C022"/>
<dbReference type="FunFam" id="3.40.50.1970:FF:000007">
    <property type="entry name" value="Pentafunctional AROM polypeptide"/>
    <property type="match status" value="1"/>
</dbReference>
<dbReference type="PANTHER" id="PTHR43622:SF1">
    <property type="entry name" value="3-DEHYDROQUINATE SYNTHASE"/>
    <property type="match status" value="1"/>
</dbReference>
<dbReference type="InterPro" id="IPR050071">
    <property type="entry name" value="Dehydroquinate_synthase"/>
</dbReference>